<sequence length="488" mass="56671">MGKIFKILSACAIGIIGTYIFMSNPIGKVDNESLVNQYKINEKKKLASMAYAESQSDSYGLNVRNAPRPLYTPTYDGSNQAVHPKVLYFKNGWNGYKYWMGITPYPFSNDDYENPQILVSNDGIKFKSPKKNNKPLFVPQDVNKGGHYSDIHMCMVNGTLEVYFRYNPAKTEKKQPDNYKNYIYVTKSKDGLNWTDKKLVLDNDTFKVKCAYLSPIINFEDGKYKVWFTNYDGELYYTETTDWKNFKELKRCNFVGKGKKLKIWHQDLIKTDVGYEFVCCAYGEVFLNQNLYYASSQDGINFKPLKKIMEPTDKPGTFDEKTLYRPCLLKKDGQYLLYYSAMDSKLRWRIGFVKDPKGINIVDREYDKYISGQIDIDKNVKNNNKKINNHNINNNNKNIRNNNPIKNEHLKNRNVNNNNPVNDINNRVVKPNNKNTNVVNTKPNKKVEPKPNNNVNKEVINKEEKNKNPINKEIPNNKNGVENNVEVR</sequence>
<accession>A0A0A0I088</accession>
<dbReference type="RefSeq" id="WP_039256268.1">
    <property type="nucleotide sequence ID" value="NZ_JENJ01000086.1"/>
</dbReference>
<organism evidence="2 3">
    <name type="scientific">Clostridium novyi A str. 4552</name>
    <dbReference type="NCBI Taxonomy" id="1444289"/>
    <lineage>
        <taxon>Bacteria</taxon>
        <taxon>Bacillati</taxon>
        <taxon>Bacillota</taxon>
        <taxon>Clostridia</taxon>
        <taxon>Eubacteriales</taxon>
        <taxon>Clostridiaceae</taxon>
        <taxon>Clostridium</taxon>
    </lineage>
</organism>
<evidence type="ECO:0008006" key="4">
    <source>
        <dbReference type="Google" id="ProtNLM"/>
    </source>
</evidence>
<comment type="caution">
    <text evidence="2">The sequence shown here is derived from an EMBL/GenBank/DDBJ whole genome shotgun (WGS) entry which is preliminary data.</text>
</comment>
<dbReference type="SUPFAM" id="SSF75005">
    <property type="entry name" value="Arabinanase/levansucrase/invertase"/>
    <property type="match status" value="1"/>
</dbReference>
<proteinExistence type="predicted"/>
<dbReference type="InterPro" id="IPR023296">
    <property type="entry name" value="Glyco_hydro_beta-prop_sf"/>
</dbReference>
<dbReference type="EMBL" id="JENJ01000086">
    <property type="protein sequence ID" value="KGM94108.1"/>
    <property type="molecule type" value="Genomic_DNA"/>
</dbReference>
<dbReference type="Proteomes" id="UP000030012">
    <property type="component" value="Unassembled WGS sequence"/>
</dbReference>
<evidence type="ECO:0000313" key="3">
    <source>
        <dbReference type="Proteomes" id="UP000030012"/>
    </source>
</evidence>
<protein>
    <recommendedName>
        <fullName evidence="4">Glycosyl hydrolase family 32 N-terminal domain-containing protein</fullName>
    </recommendedName>
</protein>
<evidence type="ECO:0000256" key="1">
    <source>
        <dbReference type="SAM" id="MobiDB-lite"/>
    </source>
</evidence>
<dbReference type="Gene3D" id="2.115.10.20">
    <property type="entry name" value="Glycosyl hydrolase domain, family 43"/>
    <property type="match status" value="2"/>
</dbReference>
<feature type="compositionally biased region" description="Low complexity" evidence="1">
    <location>
        <begin position="468"/>
        <end position="488"/>
    </location>
</feature>
<feature type="compositionally biased region" description="Low complexity" evidence="1">
    <location>
        <begin position="413"/>
        <end position="442"/>
    </location>
</feature>
<reference evidence="2 3" key="1">
    <citation type="submission" date="2014-01" db="EMBL/GenBank/DDBJ databases">
        <title>Plasmidome dynamics in the species complex Clostridium novyi sensu lato converts strains of independent lineages into distinctly different pathogens.</title>
        <authorList>
            <person name="Skarin H."/>
            <person name="Segerman B."/>
        </authorList>
    </citation>
    <scope>NUCLEOTIDE SEQUENCE [LARGE SCALE GENOMIC DNA]</scope>
    <source>
        <strain evidence="2 3">4552</strain>
    </source>
</reference>
<dbReference type="OrthoDB" id="4410706at2"/>
<name>A0A0A0I088_CLONO</name>
<feature type="compositionally biased region" description="Low complexity" evidence="1">
    <location>
        <begin position="389"/>
        <end position="405"/>
    </location>
</feature>
<feature type="region of interest" description="Disordered" evidence="1">
    <location>
        <begin position="387"/>
        <end position="488"/>
    </location>
</feature>
<gene>
    <name evidence="2" type="ORF">Z968_12200</name>
</gene>
<dbReference type="AlphaFoldDB" id="A0A0A0I088"/>
<evidence type="ECO:0000313" key="2">
    <source>
        <dbReference type="EMBL" id="KGM94108.1"/>
    </source>
</evidence>